<evidence type="ECO:0000313" key="1">
    <source>
        <dbReference type="EMBL" id="KAH7939480.1"/>
    </source>
</evidence>
<protein>
    <submittedName>
        <fullName evidence="1">Uncharacterized protein</fullName>
    </submittedName>
</protein>
<accession>A0A9D4PEA0</accession>
<evidence type="ECO:0000313" key="2">
    <source>
        <dbReference type="Proteomes" id="UP000821837"/>
    </source>
</evidence>
<reference evidence="1" key="1">
    <citation type="journal article" date="2020" name="Cell">
        <title>Large-Scale Comparative Analyses of Tick Genomes Elucidate Their Genetic Diversity and Vector Capacities.</title>
        <authorList>
            <consortium name="Tick Genome and Microbiome Consortium (TIGMIC)"/>
            <person name="Jia N."/>
            <person name="Wang J."/>
            <person name="Shi W."/>
            <person name="Du L."/>
            <person name="Sun Y."/>
            <person name="Zhan W."/>
            <person name="Jiang J.F."/>
            <person name="Wang Q."/>
            <person name="Zhang B."/>
            <person name="Ji P."/>
            <person name="Bell-Sakyi L."/>
            <person name="Cui X.M."/>
            <person name="Yuan T.T."/>
            <person name="Jiang B.G."/>
            <person name="Yang W.F."/>
            <person name="Lam T.T."/>
            <person name="Chang Q.C."/>
            <person name="Ding S.J."/>
            <person name="Wang X.J."/>
            <person name="Zhu J.G."/>
            <person name="Ruan X.D."/>
            <person name="Zhao L."/>
            <person name="Wei J.T."/>
            <person name="Ye R.Z."/>
            <person name="Que T.C."/>
            <person name="Du C.H."/>
            <person name="Zhou Y.H."/>
            <person name="Cheng J.X."/>
            <person name="Dai P.F."/>
            <person name="Guo W.B."/>
            <person name="Han X.H."/>
            <person name="Huang E.J."/>
            <person name="Li L.F."/>
            <person name="Wei W."/>
            <person name="Gao Y.C."/>
            <person name="Liu J.Z."/>
            <person name="Shao H.Z."/>
            <person name="Wang X."/>
            <person name="Wang C.C."/>
            <person name="Yang T.C."/>
            <person name="Huo Q.B."/>
            <person name="Li W."/>
            <person name="Chen H.Y."/>
            <person name="Chen S.E."/>
            <person name="Zhou L.G."/>
            <person name="Ni X.B."/>
            <person name="Tian J.H."/>
            <person name="Sheng Y."/>
            <person name="Liu T."/>
            <person name="Pan Y.S."/>
            <person name="Xia L.Y."/>
            <person name="Li J."/>
            <person name="Zhao F."/>
            <person name="Cao W.C."/>
        </authorList>
    </citation>
    <scope>NUCLEOTIDE SEQUENCE</scope>
    <source>
        <strain evidence="1">Rsan-2018</strain>
    </source>
</reference>
<sequence>MAPTEKTARRLCKILRAESWRQVDFIGYLEDIKLESAKFRAKSLTKETYEATMMTTRSTVAVVECLLDDVGQVTCPACKLQLEGKASREGAYQFVFSLDQRGLSYPRPQVVWLCKQFTGNVRKNSQLFKTRLDLFLTATSTDHPNTEAVKAAILQSAAGDEALEVCNKSMKGMCYVYESKIKGNHSCVFCVI</sequence>
<keyword evidence="2" id="KW-1185">Reference proteome</keyword>
<name>A0A9D4PEA0_RHISA</name>
<proteinExistence type="predicted"/>
<dbReference type="EMBL" id="JABSTV010001254">
    <property type="protein sequence ID" value="KAH7939480.1"/>
    <property type="molecule type" value="Genomic_DNA"/>
</dbReference>
<reference evidence="1" key="2">
    <citation type="submission" date="2021-09" db="EMBL/GenBank/DDBJ databases">
        <authorList>
            <person name="Jia N."/>
            <person name="Wang J."/>
            <person name="Shi W."/>
            <person name="Du L."/>
            <person name="Sun Y."/>
            <person name="Zhan W."/>
            <person name="Jiang J."/>
            <person name="Wang Q."/>
            <person name="Zhang B."/>
            <person name="Ji P."/>
            <person name="Sakyi L.B."/>
            <person name="Cui X."/>
            <person name="Yuan T."/>
            <person name="Jiang B."/>
            <person name="Yang W."/>
            <person name="Lam T.T.-Y."/>
            <person name="Chang Q."/>
            <person name="Ding S."/>
            <person name="Wang X."/>
            <person name="Zhu J."/>
            <person name="Ruan X."/>
            <person name="Zhao L."/>
            <person name="Wei J."/>
            <person name="Que T."/>
            <person name="Du C."/>
            <person name="Cheng J."/>
            <person name="Dai P."/>
            <person name="Han X."/>
            <person name="Huang E."/>
            <person name="Gao Y."/>
            <person name="Liu J."/>
            <person name="Shao H."/>
            <person name="Ye R."/>
            <person name="Li L."/>
            <person name="Wei W."/>
            <person name="Wang X."/>
            <person name="Wang C."/>
            <person name="Huo Q."/>
            <person name="Li W."/>
            <person name="Guo W."/>
            <person name="Chen H."/>
            <person name="Chen S."/>
            <person name="Zhou L."/>
            <person name="Zhou L."/>
            <person name="Ni X."/>
            <person name="Tian J."/>
            <person name="Zhou Y."/>
            <person name="Sheng Y."/>
            <person name="Liu T."/>
            <person name="Pan Y."/>
            <person name="Xia L."/>
            <person name="Li J."/>
            <person name="Zhao F."/>
            <person name="Cao W."/>
        </authorList>
    </citation>
    <scope>NUCLEOTIDE SEQUENCE</scope>
    <source>
        <strain evidence="1">Rsan-2018</strain>
        <tissue evidence="1">Larvae</tissue>
    </source>
</reference>
<organism evidence="1 2">
    <name type="scientific">Rhipicephalus sanguineus</name>
    <name type="common">Brown dog tick</name>
    <name type="synonym">Ixodes sanguineus</name>
    <dbReference type="NCBI Taxonomy" id="34632"/>
    <lineage>
        <taxon>Eukaryota</taxon>
        <taxon>Metazoa</taxon>
        <taxon>Ecdysozoa</taxon>
        <taxon>Arthropoda</taxon>
        <taxon>Chelicerata</taxon>
        <taxon>Arachnida</taxon>
        <taxon>Acari</taxon>
        <taxon>Parasitiformes</taxon>
        <taxon>Ixodida</taxon>
        <taxon>Ixodoidea</taxon>
        <taxon>Ixodidae</taxon>
        <taxon>Rhipicephalinae</taxon>
        <taxon>Rhipicephalus</taxon>
        <taxon>Rhipicephalus</taxon>
    </lineage>
</organism>
<dbReference type="VEuPathDB" id="VectorBase:RSAN_025909"/>
<dbReference type="Proteomes" id="UP000821837">
    <property type="component" value="Chromosome 8"/>
</dbReference>
<dbReference type="AlphaFoldDB" id="A0A9D4PEA0"/>
<gene>
    <name evidence="1" type="ORF">HPB52_013105</name>
</gene>
<comment type="caution">
    <text evidence="1">The sequence shown here is derived from an EMBL/GenBank/DDBJ whole genome shotgun (WGS) entry which is preliminary data.</text>
</comment>